<evidence type="ECO:0000313" key="2">
    <source>
        <dbReference type="Ensembl" id="ENSLACP00000012500.1"/>
    </source>
</evidence>
<reference evidence="2" key="3">
    <citation type="submission" date="2025-09" db="UniProtKB">
        <authorList>
            <consortium name="Ensembl"/>
        </authorList>
    </citation>
    <scope>IDENTIFICATION</scope>
</reference>
<dbReference type="GO" id="GO:0005634">
    <property type="term" value="C:nucleus"/>
    <property type="evidence" value="ECO:0007669"/>
    <property type="project" value="TreeGrafter"/>
</dbReference>
<protein>
    <submittedName>
        <fullName evidence="2">Circadian associated repressor of transcription</fullName>
    </submittedName>
</protein>
<dbReference type="InParanoid" id="H3AS79"/>
<keyword evidence="3" id="KW-1185">Reference proteome</keyword>
<dbReference type="GO" id="GO:0045892">
    <property type="term" value="P:negative regulation of DNA-templated transcription"/>
    <property type="evidence" value="ECO:0007669"/>
    <property type="project" value="TreeGrafter"/>
</dbReference>
<name>H3AS79_LATCH</name>
<evidence type="ECO:0000313" key="3">
    <source>
        <dbReference type="Proteomes" id="UP000008672"/>
    </source>
</evidence>
<gene>
    <name evidence="2" type="primary">LOC102357995</name>
</gene>
<dbReference type="Proteomes" id="UP000008672">
    <property type="component" value="Unassembled WGS sequence"/>
</dbReference>
<dbReference type="EMBL" id="AFYH01161005">
    <property type="status" value="NOT_ANNOTATED_CDS"/>
    <property type="molecule type" value="Genomic_DNA"/>
</dbReference>
<dbReference type="PANTHER" id="PTHR35441">
    <property type="entry name" value="CIRCADIAN-ASSOCIATED TRANSCRIPTIONAL REPRESSOR"/>
    <property type="match status" value="1"/>
</dbReference>
<dbReference type="Ensembl" id="ENSLACT00000012593.1">
    <property type="protein sequence ID" value="ENSLACP00000012500.1"/>
    <property type="gene ID" value="ENSLACG00000011015.1"/>
</dbReference>
<dbReference type="Pfam" id="PF15673">
    <property type="entry name" value="Ciart"/>
    <property type="match status" value="1"/>
</dbReference>
<feature type="region of interest" description="Disordered" evidence="1">
    <location>
        <begin position="116"/>
        <end position="154"/>
    </location>
</feature>
<dbReference type="STRING" id="7897.ENSLACP00000012500"/>
<dbReference type="eggNOG" id="ENOG502RZ6H">
    <property type="taxonomic scope" value="Eukaryota"/>
</dbReference>
<proteinExistence type="predicted"/>
<dbReference type="PANTHER" id="PTHR35441:SF1">
    <property type="entry name" value="CIRCADIAN-ASSOCIATED TRANSCRIPTIONAL REPRESSOR"/>
    <property type="match status" value="1"/>
</dbReference>
<dbReference type="GO" id="GO:0000978">
    <property type="term" value="F:RNA polymerase II cis-regulatory region sequence-specific DNA binding"/>
    <property type="evidence" value="ECO:0007669"/>
    <property type="project" value="TreeGrafter"/>
</dbReference>
<dbReference type="GeneTree" id="ENSGT00940000164936"/>
<organism evidence="2 3">
    <name type="scientific">Latimeria chalumnae</name>
    <name type="common">Coelacanth</name>
    <dbReference type="NCBI Taxonomy" id="7897"/>
    <lineage>
        <taxon>Eukaryota</taxon>
        <taxon>Metazoa</taxon>
        <taxon>Chordata</taxon>
        <taxon>Craniata</taxon>
        <taxon>Vertebrata</taxon>
        <taxon>Euteleostomi</taxon>
        <taxon>Coelacanthiformes</taxon>
        <taxon>Coelacanthidae</taxon>
        <taxon>Latimeria</taxon>
    </lineage>
</organism>
<dbReference type="AlphaFoldDB" id="H3AS79"/>
<dbReference type="HOGENOM" id="CLU_1492394_0_0_1"/>
<evidence type="ECO:0000256" key="1">
    <source>
        <dbReference type="SAM" id="MobiDB-lite"/>
    </source>
</evidence>
<dbReference type="GO" id="GO:0032922">
    <property type="term" value="P:circadian regulation of gene expression"/>
    <property type="evidence" value="ECO:0007669"/>
    <property type="project" value="InterPro"/>
</dbReference>
<dbReference type="InterPro" id="IPR031373">
    <property type="entry name" value="Ciart"/>
</dbReference>
<dbReference type="Bgee" id="ENSLACG00000011015">
    <property type="expression patterns" value="Expressed in pharyngeal gill and 2 other cell types or tissues"/>
</dbReference>
<sequence>VQNEEEKEKKRDLLNTEQETEFRTKGDQIFAQKCHELRDFVKPLMDLLNGLKTGRYEKGLSSFQQSVAMDRIQRIVGVLQNPWMGERYLGTLLQVEMMLKVWFPHVARKTPVLCETGPEDNKPQMLKHPARNSSSAASYKSEPGSESPGLETPHSLENSSVLKLTWMHTSPICIPLQASLG</sequence>
<reference evidence="3" key="1">
    <citation type="submission" date="2011-08" db="EMBL/GenBank/DDBJ databases">
        <title>The draft genome of Latimeria chalumnae.</title>
        <authorList>
            <person name="Di Palma F."/>
            <person name="Alfoldi J."/>
            <person name="Johnson J."/>
            <person name="Berlin A."/>
            <person name="Gnerre S."/>
            <person name="Jaffe D."/>
            <person name="MacCallum I."/>
            <person name="Young S."/>
            <person name="Walker B.J."/>
            <person name="Lander E."/>
            <person name="Lindblad-Toh K."/>
        </authorList>
    </citation>
    <scope>NUCLEOTIDE SEQUENCE [LARGE SCALE GENOMIC DNA]</scope>
    <source>
        <strain evidence="3">Wild caught</strain>
    </source>
</reference>
<accession>H3AS79</accession>
<reference evidence="2" key="2">
    <citation type="submission" date="2025-08" db="UniProtKB">
        <authorList>
            <consortium name="Ensembl"/>
        </authorList>
    </citation>
    <scope>IDENTIFICATION</scope>
</reference>
<dbReference type="EMBL" id="AFYH01161004">
    <property type="status" value="NOT_ANNOTATED_CDS"/>
    <property type="molecule type" value="Genomic_DNA"/>
</dbReference>